<feature type="region of interest" description="Disordered" evidence="1">
    <location>
        <begin position="198"/>
        <end position="222"/>
    </location>
</feature>
<dbReference type="GO" id="GO:0003677">
    <property type="term" value="F:DNA binding"/>
    <property type="evidence" value="ECO:0007669"/>
    <property type="project" value="InterPro"/>
</dbReference>
<evidence type="ECO:0000259" key="2">
    <source>
        <dbReference type="SMART" id="SM00857"/>
    </source>
</evidence>
<dbReference type="SUPFAM" id="SSF53041">
    <property type="entry name" value="Resolvase-like"/>
    <property type="match status" value="1"/>
</dbReference>
<reference evidence="3" key="1">
    <citation type="submission" date="2024-07" db="EMBL/GenBank/DDBJ databases">
        <title>Genome Analysis of a Potential Novel Vibrio Species Secreting pH- and Thermo-stable Alginate Lyase and its Application in Producing Alginate Oligosaccharides.</title>
        <authorList>
            <person name="Huang H."/>
            <person name="Bao K."/>
        </authorList>
    </citation>
    <scope>NUCLEOTIDE SEQUENCE</scope>
    <source>
        <strain evidence="3">HB236076</strain>
        <plasmid evidence="3">p-HB236076</plasmid>
    </source>
</reference>
<dbReference type="Pfam" id="PF02796">
    <property type="entry name" value="HTH_7"/>
    <property type="match status" value="1"/>
</dbReference>
<gene>
    <name evidence="3" type="ORF">AB0763_15910</name>
</gene>
<organism evidence="3">
    <name type="scientific">Vibrio sp. HB236076</name>
    <dbReference type="NCBI Taxonomy" id="3232307"/>
    <lineage>
        <taxon>Bacteria</taxon>
        <taxon>Pseudomonadati</taxon>
        <taxon>Pseudomonadota</taxon>
        <taxon>Gammaproteobacteria</taxon>
        <taxon>Vibrionales</taxon>
        <taxon>Vibrionaceae</taxon>
        <taxon>Vibrio</taxon>
    </lineage>
</organism>
<dbReference type="EMBL" id="CP162602">
    <property type="protein sequence ID" value="XDK26526.1"/>
    <property type="molecule type" value="Genomic_DNA"/>
</dbReference>
<keyword evidence="3" id="KW-0614">Plasmid</keyword>
<dbReference type="InterPro" id="IPR006120">
    <property type="entry name" value="Resolvase_HTH_dom"/>
</dbReference>
<name>A0AB39HJR2_9VIBR</name>
<evidence type="ECO:0000256" key="1">
    <source>
        <dbReference type="SAM" id="MobiDB-lite"/>
    </source>
</evidence>
<proteinExistence type="predicted"/>
<evidence type="ECO:0000313" key="3">
    <source>
        <dbReference type="EMBL" id="XDK26526.1"/>
    </source>
</evidence>
<dbReference type="RefSeq" id="WP_306099431.1">
    <property type="nucleotide sequence ID" value="NZ_CP162602.1"/>
</dbReference>
<dbReference type="KEGG" id="vih:AB0763_15910"/>
<dbReference type="GO" id="GO:0000150">
    <property type="term" value="F:DNA strand exchange activity"/>
    <property type="evidence" value="ECO:0007669"/>
    <property type="project" value="InterPro"/>
</dbReference>
<protein>
    <submittedName>
        <fullName evidence="3">Recombinase family protein</fullName>
    </submittedName>
</protein>
<dbReference type="SMART" id="SM00857">
    <property type="entry name" value="Resolvase"/>
    <property type="match status" value="1"/>
</dbReference>
<accession>A0AB39HJR2</accession>
<dbReference type="Pfam" id="PF00239">
    <property type="entry name" value="Resolvase"/>
    <property type="match status" value="1"/>
</dbReference>
<feature type="domain" description="Resolvase/invertase-type recombinase catalytic" evidence="2">
    <location>
        <begin position="15"/>
        <end position="152"/>
    </location>
</feature>
<sequence>MIWPAFSNGCFPMSYFGYLRRSPKIADADQRIQAIKQQQQHVTLFIEQGVRGNVSLHHRPAYRQLLEQISPGDTLYVWWFNEFYSQVGHGYAPLKHLLERGVRIVSIFYPFELMPNDAKSDAILDFIQGQHVAQQHSRLQCAEASRQQLKNHPEQWQAKYKGRPANKEKHQLILQLLEQGLTLQNVAEQARVSLSTVKRVKAKGKPSGHSYRNHTSTTTKKA</sequence>
<geneLocation type="plasmid" evidence="3">
    <name>p-HB236076</name>
</geneLocation>
<feature type="compositionally biased region" description="Polar residues" evidence="1">
    <location>
        <begin position="213"/>
        <end position="222"/>
    </location>
</feature>
<dbReference type="InterPro" id="IPR036162">
    <property type="entry name" value="Resolvase-like_N_sf"/>
</dbReference>
<dbReference type="Gene3D" id="3.40.50.1390">
    <property type="entry name" value="Resolvase, N-terminal catalytic domain"/>
    <property type="match status" value="1"/>
</dbReference>
<dbReference type="InterPro" id="IPR006119">
    <property type="entry name" value="Resolv_N"/>
</dbReference>
<dbReference type="AlphaFoldDB" id="A0AB39HJR2"/>